<evidence type="ECO:0000313" key="4">
    <source>
        <dbReference type="EMBL" id="ODQ90392.1"/>
    </source>
</evidence>
<dbReference type="PANTHER" id="PTHR42760:SF115">
    <property type="entry name" value="3-OXOACYL-[ACYL-CARRIER-PROTEIN] REDUCTASE FABG"/>
    <property type="match status" value="1"/>
</dbReference>
<sequence length="254" mass="25913">MSENHVDFDFRLDGKAALVTGGAAGIGAAIAAAFARKGASVAVVDLDQKGAVDTAATLPTDSRGFRCDVADPDSVRGAVDAVLEAFGRVDILVNSAGVALLAPAAELSVKAWDATMDVNLKGTFLMCQAVGTSMLESGGGAIVNMASQAATVALDQHVAYCASKFGVVGVTKVLASEWGPRGVRVNTISPTVVLTELGRKAWDGPRGDALKKLIPTGRFAYPDEIAAAAVYLASDAAGMVNGADLLIDGGYTIR</sequence>
<dbReference type="PANTHER" id="PTHR42760">
    <property type="entry name" value="SHORT-CHAIN DEHYDROGENASES/REDUCTASES FAMILY MEMBER"/>
    <property type="match status" value="1"/>
</dbReference>
<gene>
    <name evidence="4" type="ORF">BHQ18_10050</name>
</gene>
<dbReference type="AlphaFoldDB" id="A0A1E3RLU0"/>
<evidence type="ECO:0000256" key="1">
    <source>
        <dbReference type="ARBA" id="ARBA00006484"/>
    </source>
</evidence>
<comment type="similarity">
    <text evidence="1">Belongs to the short-chain dehydrogenases/reductases (SDR) family.</text>
</comment>
<dbReference type="NCBIfam" id="NF005559">
    <property type="entry name" value="PRK07231.1"/>
    <property type="match status" value="1"/>
</dbReference>
<dbReference type="Gene3D" id="3.40.50.720">
    <property type="entry name" value="NAD(P)-binding Rossmann-like Domain"/>
    <property type="match status" value="1"/>
</dbReference>
<dbReference type="InterPro" id="IPR020904">
    <property type="entry name" value="Sc_DH/Rdtase_CS"/>
</dbReference>
<dbReference type="STRING" id="1776.BHQ18_10050"/>
<name>A0A1E3RLU0_MYCFV</name>
<dbReference type="GO" id="GO:0016616">
    <property type="term" value="F:oxidoreductase activity, acting on the CH-OH group of donors, NAD or NADP as acceptor"/>
    <property type="evidence" value="ECO:0007669"/>
    <property type="project" value="UniProtKB-ARBA"/>
</dbReference>
<evidence type="ECO:0000259" key="3">
    <source>
        <dbReference type="SMART" id="SM00822"/>
    </source>
</evidence>
<keyword evidence="5" id="KW-1185">Reference proteome</keyword>
<comment type="caution">
    <text evidence="4">The sequence shown here is derived from an EMBL/GenBank/DDBJ whole genome shotgun (WGS) entry which is preliminary data.</text>
</comment>
<proteinExistence type="inferred from homology"/>
<dbReference type="PROSITE" id="PS00061">
    <property type="entry name" value="ADH_SHORT"/>
    <property type="match status" value="1"/>
</dbReference>
<dbReference type="Proteomes" id="UP000094053">
    <property type="component" value="Unassembled WGS sequence"/>
</dbReference>
<dbReference type="Pfam" id="PF13561">
    <property type="entry name" value="adh_short_C2"/>
    <property type="match status" value="1"/>
</dbReference>
<dbReference type="InterPro" id="IPR002347">
    <property type="entry name" value="SDR_fam"/>
</dbReference>
<dbReference type="RefSeq" id="WP_069413454.1">
    <property type="nucleotide sequence ID" value="NZ_JACKUL010000024.1"/>
</dbReference>
<dbReference type="NCBIfam" id="NF005309">
    <property type="entry name" value="PRK06841.1"/>
    <property type="match status" value="1"/>
</dbReference>
<evidence type="ECO:0000313" key="5">
    <source>
        <dbReference type="Proteomes" id="UP000094053"/>
    </source>
</evidence>
<dbReference type="EMBL" id="MIHA01000006">
    <property type="protein sequence ID" value="ODQ90392.1"/>
    <property type="molecule type" value="Genomic_DNA"/>
</dbReference>
<accession>A0A1E3RLU0</accession>
<dbReference type="CDD" id="cd05233">
    <property type="entry name" value="SDR_c"/>
    <property type="match status" value="1"/>
</dbReference>
<feature type="domain" description="Ketoreductase" evidence="3">
    <location>
        <begin position="15"/>
        <end position="205"/>
    </location>
</feature>
<dbReference type="PRINTS" id="PR00081">
    <property type="entry name" value="GDHRDH"/>
</dbReference>
<evidence type="ECO:0000256" key="2">
    <source>
        <dbReference type="ARBA" id="ARBA00023002"/>
    </source>
</evidence>
<dbReference type="OrthoDB" id="9775296at2"/>
<reference evidence="5" key="1">
    <citation type="submission" date="2016-09" db="EMBL/GenBank/DDBJ databases">
        <authorList>
            <person name="Greninger A.L."/>
            <person name="Jerome K.R."/>
            <person name="Mcnair B."/>
            <person name="Wallis C."/>
            <person name="Fang F."/>
        </authorList>
    </citation>
    <scope>NUCLEOTIDE SEQUENCE [LARGE SCALE GENOMIC DNA]</scope>
    <source>
        <strain evidence="5">M6</strain>
    </source>
</reference>
<keyword evidence="2" id="KW-0560">Oxidoreductase</keyword>
<protein>
    <submittedName>
        <fullName evidence="4">D-threitol dehydrogenase</fullName>
    </submittedName>
</protein>
<dbReference type="SUPFAM" id="SSF51735">
    <property type="entry name" value="NAD(P)-binding Rossmann-fold domains"/>
    <property type="match status" value="1"/>
</dbReference>
<dbReference type="PRINTS" id="PR00080">
    <property type="entry name" value="SDRFAMILY"/>
</dbReference>
<dbReference type="FunFam" id="3.40.50.720:FF:000084">
    <property type="entry name" value="Short-chain dehydrogenase reductase"/>
    <property type="match status" value="1"/>
</dbReference>
<organism evidence="4 5">
    <name type="scientific">Mycolicibacterium flavescens</name>
    <name type="common">Mycobacterium flavescens</name>
    <dbReference type="NCBI Taxonomy" id="1776"/>
    <lineage>
        <taxon>Bacteria</taxon>
        <taxon>Bacillati</taxon>
        <taxon>Actinomycetota</taxon>
        <taxon>Actinomycetes</taxon>
        <taxon>Mycobacteriales</taxon>
        <taxon>Mycobacteriaceae</taxon>
        <taxon>Mycolicibacterium</taxon>
    </lineage>
</organism>
<dbReference type="InterPro" id="IPR036291">
    <property type="entry name" value="NAD(P)-bd_dom_sf"/>
</dbReference>
<dbReference type="InterPro" id="IPR057326">
    <property type="entry name" value="KR_dom"/>
</dbReference>
<dbReference type="SMART" id="SM00822">
    <property type="entry name" value="PKS_KR"/>
    <property type="match status" value="1"/>
</dbReference>